<accession>A0A0F9MS08</accession>
<reference evidence="1" key="1">
    <citation type="journal article" date="2015" name="Nature">
        <title>Complex archaea that bridge the gap between prokaryotes and eukaryotes.</title>
        <authorList>
            <person name="Spang A."/>
            <person name="Saw J.H."/>
            <person name="Jorgensen S.L."/>
            <person name="Zaremba-Niedzwiedzka K."/>
            <person name="Martijn J."/>
            <person name="Lind A.E."/>
            <person name="van Eijk R."/>
            <person name="Schleper C."/>
            <person name="Guy L."/>
            <person name="Ettema T.J."/>
        </authorList>
    </citation>
    <scope>NUCLEOTIDE SEQUENCE</scope>
</reference>
<protein>
    <submittedName>
        <fullName evidence="1">Uncharacterized protein</fullName>
    </submittedName>
</protein>
<comment type="caution">
    <text evidence="1">The sequence shown here is derived from an EMBL/GenBank/DDBJ whole genome shotgun (WGS) entry which is preliminary data.</text>
</comment>
<organism evidence="1">
    <name type="scientific">marine sediment metagenome</name>
    <dbReference type="NCBI Taxonomy" id="412755"/>
    <lineage>
        <taxon>unclassified sequences</taxon>
        <taxon>metagenomes</taxon>
        <taxon>ecological metagenomes</taxon>
    </lineage>
</organism>
<name>A0A0F9MS08_9ZZZZ</name>
<evidence type="ECO:0000313" key="1">
    <source>
        <dbReference type="EMBL" id="KKN08514.1"/>
    </source>
</evidence>
<dbReference type="AlphaFoldDB" id="A0A0F9MS08"/>
<sequence>MPQNVIIANNYLEVAGIINAKKAGVSLESIKRPLPSTIILR</sequence>
<dbReference type="EMBL" id="LAZR01004448">
    <property type="protein sequence ID" value="KKN08514.1"/>
    <property type="molecule type" value="Genomic_DNA"/>
</dbReference>
<gene>
    <name evidence="1" type="ORF">LCGC14_1055920</name>
</gene>
<proteinExistence type="predicted"/>